<dbReference type="SUPFAM" id="SSF56300">
    <property type="entry name" value="Metallo-dependent phosphatases"/>
    <property type="match status" value="1"/>
</dbReference>
<dbReference type="AlphaFoldDB" id="A0A367PCV0"/>
<dbReference type="InterPro" id="IPR029052">
    <property type="entry name" value="Metallo-depent_PP-like"/>
</dbReference>
<protein>
    <submittedName>
        <fullName evidence="2">Preprotein translocase subunit YajC</fullName>
    </submittedName>
</protein>
<feature type="transmembrane region" description="Helical" evidence="1">
    <location>
        <begin position="535"/>
        <end position="560"/>
    </location>
</feature>
<gene>
    <name evidence="2" type="ORF">DDK22_25385</name>
</gene>
<proteinExistence type="predicted"/>
<keyword evidence="1" id="KW-0812">Transmembrane</keyword>
<name>A0A367PCV0_CUPNE</name>
<dbReference type="EMBL" id="QDHA01000067">
    <property type="protein sequence ID" value="RCJ05679.1"/>
    <property type="molecule type" value="Genomic_DNA"/>
</dbReference>
<feature type="transmembrane region" description="Helical" evidence="1">
    <location>
        <begin position="466"/>
        <end position="485"/>
    </location>
</feature>
<feature type="transmembrane region" description="Helical" evidence="1">
    <location>
        <begin position="404"/>
        <end position="424"/>
    </location>
</feature>
<evidence type="ECO:0000313" key="3">
    <source>
        <dbReference type="Proteomes" id="UP000253501"/>
    </source>
</evidence>
<organism evidence="2 3">
    <name type="scientific">Cupriavidus necator</name>
    <name type="common">Alcaligenes eutrophus</name>
    <name type="synonym">Ralstonia eutropha</name>
    <dbReference type="NCBI Taxonomy" id="106590"/>
    <lineage>
        <taxon>Bacteria</taxon>
        <taxon>Pseudomonadati</taxon>
        <taxon>Pseudomonadota</taxon>
        <taxon>Betaproteobacteria</taxon>
        <taxon>Burkholderiales</taxon>
        <taxon>Burkholderiaceae</taxon>
        <taxon>Cupriavidus</taxon>
    </lineage>
</organism>
<feature type="transmembrane region" description="Helical" evidence="1">
    <location>
        <begin position="54"/>
        <end position="73"/>
    </location>
</feature>
<dbReference type="PANTHER" id="PTHR34211">
    <property type="entry name" value="CALCINEURIN-LIKE METALLO-PHOSPHOESTERASE SUPERFAMILY PROTEIN"/>
    <property type="match status" value="1"/>
</dbReference>
<dbReference type="PANTHER" id="PTHR34211:SF3">
    <property type="entry name" value="CALCINEURIN-LIKE METALLO-PHOSPHOESTERASE SUPERFAMILY PROTEIN"/>
    <property type="match status" value="1"/>
</dbReference>
<feature type="transmembrane region" description="Helical" evidence="1">
    <location>
        <begin position="497"/>
        <end position="520"/>
    </location>
</feature>
<reference evidence="2 3" key="1">
    <citation type="submission" date="2018-04" db="EMBL/GenBank/DDBJ databases">
        <title>Cupriavidus necator CR12 genome sequencing and assembly.</title>
        <authorList>
            <person name="Ben Fekih I."/>
            <person name="Mazhar H.S."/>
            <person name="Bello S.K."/>
            <person name="Rensing C."/>
        </authorList>
    </citation>
    <scope>NUCLEOTIDE SEQUENCE [LARGE SCALE GENOMIC DNA]</scope>
    <source>
        <strain evidence="2 3">CR12</strain>
    </source>
</reference>
<accession>A0A367PCV0</accession>
<evidence type="ECO:0000313" key="2">
    <source>
        <dbReference type="EMBL" id="RCJ05679.1"/>
    </source>
</evidence>
<evidence type="ECO:0000256" key="1">
    <source>
        <dbReference type="SAM" id="Phobius"/>
    </source>
</evidence>
<keyword evidence="1" id="KW-0472">Membrane</keyword>
<keyword evidence="1" id="KW-1133">Transmembrane helix</keyword>
<sequence length="666" mass="73053">MVKHSGSAPESLYPGGSQAAADAAGSAAIPSASAATGRVELYTQRTMVNWLSPLQLPFTAMRVAVAMAIGAFADQRMVQAALTTLNPNPPLPVPADEHGGVWVDYLADTGDGWDSTYSMALCVSHAVTLREQGVTLPRAKVLLLGGDQVYPTPAHEGYRTRFVDPFRAAFPAPVEVVRPVYSDQTIKLPPDAPWMVATPGNHDWYDGLRGFARLFCSGKPVGGWETRQRTGYYALQLPGGWWIWGLDLQLESEIDRPQREYFQKLCTALQPGDRVVLCAPEASWIDEMERVRRGERRAMPSLETKTPRFRSLSEIEGMLGDRLALVLAGNSHHYAHYVPRAGTAGPHRITCGGGGAFLHGTHLLPDPPRPIVVGPARQFYELKSAYPEKASARKLRNRAWQLPARNLSFCALVAILYLLFDWIIQSASLVSVPGRDQRSFVDRLAGLEVTFGNIGEVFHQLFRVMAHSPASVVFAAAIVFSCAALSTRDVRRGVRLACVVGALHGLLHLALAVALLWLILRLNFHVFGADNAPPVLLFMVEAMLLGGALGGLLFGVWMVLGNALWRLHPEEVFSSQRIADYKCFLRMRFEGGQLTIYPLKLEKVCRHWKLGEGVKQLAKVNSTWRVRAQPGAAGPRFVPADGQASPPEAVRMIEEKAIVIQRQGAS</sequence>
<comment type="caution">
    <text evidence="2">The sequence shown here is derived from an EMBL/GenBank/DDBJ whole genome shotgun (WGS) entry which is preliminary data.</text>
</comment>
<dbReference type="Proteomes" id="UP000253501">
    <property type="component" value="Unassembled WGS sequence"/>
</dbReference>